<comment type="catalytic activity">
    <reaction evidence="5">
        <text>[(1-&gt;4)-beta-D-glucosyl]n+m + reduced acceptor + O2 = 4-dehydro-beta-D-glucosyl-[(1-&gt;4)-beta-D-glucosyl]n-1 + [(1-&gt;4)-beta-D-glucosyl]m + acceptor + H2O.</text>
        <dbReference type="EC" id="1.14.99.56"/>
    </reaction>
</comment>
<dbReference type="EC" id="1.14.99.56" evidence="5"/>
<evidence type="ECO:0000256" key="3">
    <source>
        <dbReference type="ARBA" id="ARBA00022525"/>
    </source>
</evidence>
<dbReference type="GO" id="GO:0008810">
    <property type="term" value="F:cellulase activity"/>
    <property type="evidence" value="ECO:0007669"/>
    <property type="project" value="UniProtKB-UniRule"/>
</dbReference>
<dbReference type="EMBL" id="MU006096">
    <property type="protein sequence ID" value="KAF2838915.1"/>
    <property type="molecule type" value="Genomic_DNA"/>
</dbReference>
<keyword evidence="5" id="KW-0136">Cellulose degradation</keyword>
<dbReference type="GO" id="GO:0004497">
    <property type="term" value="F:monooxygenase activity"/>
    <property type="evidence" value="ECO:0007669"/>
    <property type="project" value="UniProtKB-KW"/>
</dbReference>
<name>A0A9P4SA95_9PEZI</name>
<keyword evidence="5" id="KW-0119">Carbohydrate metabolism</keyword>
<feature type="domain" description="Auxiliary Activity family 9 catalytic" evidence="6">
    <location>
        <begin position="22"/>
        <end position="229"/>
    </location>
</feature>
<evidence type="ECO:0000256" key="1">
    <source>
        <dbReference type="ARBA" id="ARBA00001973"/>
    </source>
</evidence>
<dbReference type="Pfam" id="PF03443">
    <property type="entry name" value="AA9"/>
    <property type="match status" value="1"/>
</dbReference>
<dbReference type="InterPro" id="IPR005103">
    <property type="entry name" value="AA9_LPMO"/>
</dbReference>
<dbReference type="AlphaFoldDB" id="A0A9P4SA95"/>
<dbReference type="Proteomes" id="UP000799429">
    <property type="component" value="Unassembled WGS sequence"/>
</dbReference>
<keyword evidence="4 5" id="KW-1015">Disulfide bond</keyword>
<dbReference type="Gene3D" id="2.70.50.70">
    <property type="match status" value="1"/>
</dbReference>
<comment type="function">
    <text evidence="5">Lytic polysaccharide monooxygenase (LMPO) that depolymerizes crystalline and amorphous polysaccharides via the oxidation of scissile alpha- or beta-(1-4)-glycosidic bonds, yielding C1 and/or C4 oxidation products. Catalysis by LPMOs requires the reduction of the active-site copper from Cu(II) to Cu(I) by a reducing agent and H(2)O(2) or O(2) as a cosubstrate.</text>
</comment>
<evidence type="ECO:0000313" key="7">
    <source>
        <dbReference type="EMBL" id="KAF2838915.1"/>
    </source>
</evidence>
<comment type="domain">
    <text evidence="5">Has a modular structure: an endo-beta-1,4-glucanase catalytic module at the N-terminus, a linker rich in serines and threonines, and a C-terminal carbohydrate-binding module (CBM).</text>
</comment>
<evidence type="ECO:0000313" key="8">
    <source>
        <dbReference type="Proteomes" id="UP000799429"/>
    </source>
</evidence>
<keyword evidence="5" id="KW-0624">Polysaccharide degradation</keyword>
<keyword evidence="7" id="KW-0503">Monooxygenase</keyword>
<keyword evidence="3 5" id="KW-0964">Secreted</keyword>
<dbReference type="PANTHER" id="PTHR33353:SF32">
    <property type="entry name" value="ENDO-BETA-1,4-GLUCANASE D"/>
    <property type="match status" value="1"/>
</dbReference>
<protein>
    <recommendedName>
        <fullName evidence="5">AA9 family lytic polysaccharide monooxygenase</fullName>
        <ecNumber evidence="5">1.14.99.56</ecNumber>
    </recommendedName>
    <alternativeName>
        <fullName evidence="5">Endo-beta-1,4-glucanase</fullName>
    </alternativeName>
    <alternativeName>
        <fullName evidence="5">Glycosyl hydrolase 61 family protein</fullName>
    </alternativeName>
</protein>
<keyword evidence="8" id="KW-1185">Reference proteome</keyword>
<keyword evidence="7" id="KW-0560">Oxidoreductase</keyword>
<comment type="caution">
    <text evidence="7">The sequence shown here is derived from an EMBL/GenBank/DDBJ whole genome shotgun (WGS) entry which is preliminary data.</text>
</comment>
<gene>
    <name evidence="7" type="ORF">M501DRAFT_845481</name>
</gene>
<evidence type="ECO:0000256" key="4">
    <source>
        <dbReference type="ARBA" id="ARBA00023157"/>
    </source>
</evidence>
<dbReference type="GO" id="GO:0030248">
    <property type="term" value="F:cellulose binding"/>
    <property type="evidence" value="ECO:0007669"/>
    <property type="project" value="UniProtKB-UniRule"/>
</dbReference>
<organism evidence="7 8">
    <name type="scientific">Patellaria atrata CBS 101060</name>
    <dbReference type="NCBI Taxonomy" id="1346257"/>
    <lineage>
        <taxon>Eukaryota</taxon>
        <taxon>Fungi</taxon>
        <taxon>Dikarya</taxon>
        <taxon>Ascomycota</taxon>
        <taxon>Pezizomycotina</taxon>
        <taxon>Dothideomycetes</taxon>
        <taxon>Dothideomycetes incertae sedis</taxon>
        <taxon>Patellariales</taxon>
        <taxon>Patellariaceae</taxon>
        <taxon>Patellaria</taxon>
    </lineage>
</organism>
<sequence>MDFLKKSTALWALATVPIIHAHTLFTNFFVDGVGQGNGTCIRMNDNPSQASFPIPNIESNDMACGIHGMHGVSRVCPIPAGSLLTFEFRSWAADRTKPRLDSSHKGPCAVYMKKVSSAVSDTATGAGWFKIWDQGFDAASGKWCTETLIANGGLLSVNIPQGVQRGYYLLRPELLALHNAGNRDPQFYVGCAQVFVEGGGDMVPVDMVSIPGYVTYGEPAVAFNIWKQPMDLPYPIPGPRVARFEHAGAVANTVQDEGLRPDGCIMENGNWCGFEVDDYSDEAGCWAAGEQCWDQNQDCWDSAPPTGGRGCELWAQKCKALNAACKARNFNGPPNRGRYLTPERETIAPPVPRATGGGSEVFPSERSGLASVSVSRGYQGPDPVATAGPTSAGYTHEISELAPEATRAPVRVVTVYETDVETDWVTVTVRRGLRA</sequence>
<dbReference type="GO" id="GO:0005576">
    <property type="term" value="C:extracellular region"/>
    <property type="evidence" value="ECO:0007669"/>
    <property type="project" value="UniProtKB-SubCell"/>
</dbReference>
<comment type="cofactor">
    <cofactor evidence="1">
        <name>Cu(2+)</name>
        <dbReference type="ChEBI" id="CHEBI:29036"/>
    </cofactor>
</comment>
<dbReference type="GO" id="GO:0030245">
    <property type="term" value="P:cellulose catabolic process"/>
    <property type="evidence" value="ECO:0007669"/>
    <property type="project" value="UniProtKB-UniRule"/>
</dbReference>
<dbReference type="OrthoDB" id="5985073at2759"/>
<dbReference type="CDD" id="cd21175">
    <property type="entry name" value="LPMO_AA9"/>
    <property type="match status" value="1"/>
</dbReference>
<comment type="subcellular location">
    <subcellularLocation>
        <location evidence="2 5">Secreted</location>
    </subcellularLocation>
</comment>
<evidence type="ECO:0000259" key="6">
    <source>
        <dbReference type="Pfam" id="PF03443"/>
    </source>
</evidence>
<dbReference type="InterPro" id="IPR049892">
    <property type="entry name" value="AA9"/>
</dbReference>
<reference evidence="7" key="1">
    <citation type="journal article" date="2020" name="Stud. Mycol.">
        <title>101 Dothideomycetes genomes: a test case for predicting lifestyles and emergence of pathogens.</title>
        <authorList>
            <person name="Haridas S."/>
            <person name="Albert R."/>
            <person name="Binder M."/>
            <person name="Bloem J."/>
            <person name="Labutti K."/>
            <person name="Salamov A."/>
            <person name="Andreopoulos B."/>
            <person name="Baker S."/>
            <person name="Barry K."/>
            <person name="Bills G."/>
            <person name="Bluhm B."/>
            <person name="Cannon C."/>
            <person name="Castanera R."/>
            <person name="Culley D."/>
            <person name="Daum C."/>
            <person name="Ezra D."/>
            <person name="Gonzalez J."/>
            <person name="Henrissat B."/>
            <person name="Kuo A."/>
            <person name="Liang C."/>
            <person name="Lipzen A."/>
            <person name="Lutzoni F."/>
            <person name="Magnuson J."/>
            <person name="Mondo S."/>
            <person name="Nolan M."/>
            <person name="Ohm R."/>
            <person name="Pangilinan J."/>
            <person name="Park H.-J."/>
            <person name="Ramirez L."/>
            <person name="Alfaro M."/>
            <person name="Sun H."/>
            <person name="Tritt A."/>
            <person name="Yoshinaga Y."/>
            <person name="Zwiers L.-H."/>
            <person name="Turgeon B."/>
            <person name="Goodwin S."/>
            <person name="Spatafora J."/>
            <person name="Crous P."/>
            <person name="Grigoriev I."/>
        </authorList>
    </citation>
    <scope>NUCLEOTIDE SEQUENCE</scope>
    <source>
        <strain evidence="7">CBS 101060</strain>
    </source>
</reference>
<proteinExistence type="predicted"/>
<evidence type="ECO:0000256" key="5">
    <source>
        <dbReference type="RuleBase" id="RU368122"/>
    </source>
</evidence>
<accession>A0A9P4SA95</accession>
<evidence type="ECO:0000256" key="2">
    <source>
        <dbReference type="ARBA" id="ARBA00004613"/>
    </source>
</evidence>
<dbReference type="PANTHER" id="PTHR33353">
    <property type="entry name" value="PUTATIVE (AFU_ORTHOLOGUE AFUA_1G12560)-RELATED"/>
    <property type="match status" value="1"/>
</dbReference>